<dbReference type="InterPro" id="IPR035437">
    <property type="entry name" value="SNase_OB-fold_sf"/>
</dbReference>
<feature type="domain" description="TNase-like" evidence="6">
    <location>
        <begin position="70"/>
        <end position="191"/>
    </location>
</feature>
<evidence type="ECO:0000256" key="2">
    <source>
        <dbReference type="ARBA" id="ARBA00022759"/>
    </source>
</evidence>
<name>A0A8T9MW26_9NEIS</name>
<evidence type="ECO:0000256" key="1">
    <source>
        <dbReference type="ARBA" id="ARBA00022722"/>
    </source>
</evidence>
<reference evidence="7" key="1">
    <citation type="journal article" date="2022" name="Res Sq">
        <title>Evolution of multicellular longitudinally dividing oral cavity symbionts (Neisseriaceae).</title>
        <authorList>
            <person name="Nyongesa S."/>
            <person name="Weber P."/>
            <person name="Bernet E."/>
            <person name="Pullido F."/>
            <person name="Nieckarz M."/>
            <person name="Delaby M."/>
            <person name="Nieves C."/>
            <person name="Viehboeck T."/>
            <person name="Krause N."/>
            <person name="Rivera-Millot A."/>
            <person name="Nakamura A."/>
            <person name="Vischer N."/>
            <person name="VanNieuwenhze M."/>
            <person name="Brun Y."/>
            <person name="Cava F."/>
            <person name="Bulgheresi S."/>
            <person name="Veyrier F."/>
        </authorList>
    </citation>
    <scope>NUCLEOTIDE SEQUENCE</scope>
    <source>
        <strain evidence="7">17694</strain>
    </source>
</reference>
<organism evidence="7 8">
    <name type="scientific">Conchiformibius kuhniae</name>
    <dbReference type="NCBI Taxonomy" id="211502"/>
    <lineage>
        <taxon>Bacteria</taxon>
        <taxon>Pseudomonadati</taxon>
        <taxon>Pseudomonadota</taxon>
        <taxon>Betaproteobacteria</taxon>
        <taxon>Neisseriales</taxon>
        <taxon>Neisseriaceae</taxon>
        <taxon>Conchiformibius</taxon>
    </lineage>
</organism>
<dbReference type="Pfam" id="PF00565">
    <property type="entry name" value="SNase"/>
    <property type="match status" value="1"/>
</dbReference>
<dbReference type="InterPro" id="IPR016071">
    <property type="entry name" value="Staphylococal_nuclease_OB-fold"/>
</dbReference>
<keyword evidence="1" id="KW-0540">Nuclease</keyword>
<dbReference type="GO" id="GO:0004519">
    <property type="term" value="F:endonuclease activity"/>
    <property type="evidence" value="ECO:0007669"/>
    <property type="project" value="UniProtKB-KW"/>
</dbReference>
<dbReference type="GO" id="GO:0016787">
    <property type="term" value="F:hydrolase activity"/>
    <property type="evidence" value="ECO:0007669"/>
    <property type="project" value="UniProtKB-KW"/>
</dbReference>
<dbReference type="AlphaFoldDB" id="A0A8T9MW26"/>
<accession>A0A8T9MW26</accession>
<keyword evidence="5" id="KW-0472">Membrane</keyword>
<proteinExistence type="predicted"/>
<keyword evidence="3" id="KW-0378">Hydrolase</keyword>
<dbReference type="PANTHER" id="PTHR12302:SF3">
    <property type="entry name" value="SERINE_THREONINE-PROTEIN KINASE 31"/>
    <property type="match status" value="1"/>
</dbReference>
<evidence type="ECO:0000256" key="5">
    <source>
        <dbReference type="SAM" id="Phobius"/>
    </source>
</evidence>
<keyword evidence="5" id="KW-0812">Transmembrane</keyword>
<dbReference type="GO" id="GO:0003676">
    <property type="term" value="F:nucleic acid binding"/>
    <property type="evidence" value="ECO:0007669"/>
    <property type="project" value="InterPro"/>
</dbReference>
<dbReference type="PROSITE" id="PS50830">
    <property type="entry name" value="TNASE_3"/>
    <property type="match status" value="1"/>
</dbReference>
<dbReference type="InterPro" id="IPR002071">
    <property type="entry name" value="Thermonucl_AS"/>
</dbReference>
<dbReference type="KEGG" id="ckh:LVJ77_04030"/>
<feature type="transmembrane region" description="Helical" evidence="5">
    <location>
        <begin position="33"/>
        <end position="53"/>
    </location>
</feature>
<dbReference type="RefSeq" id="WP_051255597.1">
    <property type="nucleotide sequence ID" value="NZ_CP091521.1"/>
</dbReference>
<dbReference type="PROSITE" id="PS01284">
    <property type="entry name" value="TNASE_2"/>
    <property type="match status" value="1"/>
</dbReference>
<evidence type="ECO:0000259" key="6">
    <source>
        <dbReference type="PROSITE" id="PS50830"/>
    </source>
</evidence>
<dbReference type="SUPFAM" id="SSF50199">
    <property type="entry name" value="Staphylococcal nuclease"/>
    <property type="match status" value="1"/>
</dbReference>
<protein>
    <submittedName>
        <fullName evidence="7">Thermonuclease family protein</fullName>
    </submittedName>
</protein>
<evidence type="ECO:0000256" key="4">
    <source>
        <dbReference type="SAM" id="MobiDB-lite"/>
    </source>
</evidence>
<evidence type="ECO:0000313" key="7">
    <source>
        <dbReference type="EMBL" id="UOP05371.1"/>
    </source>
</evidence>
<dbReference type="SMART" id="SM00318">
    <property type="entry name" value="SNc"/>
    <property type="match status" value="1"/>
</dbReference>
<gene>
    <name evidence="7" type="ORF">LVJ77_04030</name>
</gene>
<keyword evidence="8" id="KW-1185">Reference proteome</keyword>
<keyword evidence="5" id="KW-1133">Transmembrane helix</keyword>
<feature type="region of interest" description="Disordered" evidence="4">
    <location>
        <begin position="185"/>
        <end position="206"/>
    </location>
</feature>
<reference evidence="7" key="2">
    <citation type="submission" date="2024-09" db="EMBL/GenBank/DDBJ databases">
        <authorList>
            <person name="Veyrier F.J."/>
        </authorList>
    </citation>
    <scope>NUCLEOTIDE SEQUENCE</scope>
    <source>
        <strain evidence="7">17694</strain>
    </source>
</reference>
<evidence type="ECO:0000313" key="8">
    <source>
        <dbReference type="Proteomes" id="UP000831534"/>
    </source>
</evidence>
<keyword evidence="2" id="KW-0255">Endonuclease</keyword>
<dbReference type="PANTHER" id="PTHR12302">
    <property type="entry name" value="EBNA2 BINDING PROTEIN P100"/>
    <property type="match status" value="1"/>
</dbReference>
<dbReference type="PROSITE" id="PS01123">
    <property type="entry name" value="TNASE_1"/>
    <property type="match status" value="1"/>
</dbReference>
<dbReference type="Proteomes" id="UP000831534">
    <property type="component" value="Chromosome"/>
</dbReference>
<dbReference type="Gene3D" id="2.40.50.90">
    <property type="match status" value="1"/>
</dbReference>
<dbReference type="EMBL" id="CP091521">
    <property type="protein sequence ID" value="UOP05371.1"/>
    <property type="molecule type" value="Genomic_DNA"/>
</dbReference>
<sequence length="206" mass="24307">MEWLLTGAAWLWQQLQAMVSVLWQQNWGELKVRHFAAVALLYALWHFLLRPLVVRARLLHRFKSQINNKRWFFGRVVKVVDGDTVEVRTMWFRVVRVRLQYIDAPESAQKHGAEATRFLHKQAQGKTVLLVCAQNPDRYGRVLAEIFCPHLRRSLNLTLVEHGLAWAYKGTKAYEVAQQTARRKKAGLWRERRPTNPAQWRQDRKS</sequence>
<evidence type="ECO:0000256" key="3">
    <source>
        <dbReference type="ARBA" id="ARBA00022801"/>
    </source>
</evidence>